<comment type="caution">
    <text evidence="2">The sequence shown here is derived from an EMBL/GenBank/DDBJ whole genome shotgun (WGS) entry which is preliminary data.</text>
</comment>
<gene>
    <name evidence="2" type="ORF">TNCV_284971</name>
</gene>
<organism evidence="2 3">
    <name type="scientific">Trichonephila clavipes</name>
    <name type="common">Golden silk orbweaver</name>
    <name type="synonym">Nephila clavipes</name>
    <dbReference type="NCBI Taxonomy" id="2585209"/>
    <lineage>
        <taxon>Eukaryota</taxon>
        <taxon>Metazoa</taxon>
        <taxon>Ecdysozoa</taxon>
        <taxon>Arthropoda</taxon>
        <taxon>Chelicerata</taxon>
        <taxon>Arachnida</taxon>
        <taxon>Araneae</taxon>
        <taxon>Araneomorphae</taxon>
        <taxon>Entelegynae</taxon>
        <taxon>Araneoidea</taxon>
        <taxon>Nephilidae</taxon>
        <taxon>Trichonephila</taxon>
    </lineage>
</organism>
<dbReference type="Proteomes" id="UP000887159">
    <property type="component" value="Unassembled WGS sequence"/>
</dbReference>
<dbReference type="InterPro" id="IPR038717">
    <property type="entry name" value="Tc1-like_DDE_dom"/>
</dbReference>
<dbReference type="Pfam" id="PF13358">
    <property type="entry name" value="DDE_3"/>
    <property type="match status" value="1"/>
</dbReference>
<reference evidence="2" key="1">
    <citation type="submission" date="2020-08" db="EMBL/GenBank/DDBJ databases">
        <title>Multicomponent nature underlies the extraordinary mechanical properties of spider dragline silk.</title>
        <authorList>
            <person name="Kono N."/>
            <person name="Nakamura H."/>
            <person name="Mori M."/>
            <person name="Yoshida Y."/>
            <person name="Ohtoshi R."/>
            <person name="Malay A.D."/>
            <person name="Moran D.A.P."/>
            <person name="Tomita M."/>
            <person name="Numata K."/>
            <person name="Arakawa K."/>
        </authorList>
    </citation>
    <scope>NUCLEOTIDE SEQUENCE</scope>
</reference>
<evidence type="ECO:0000259" key="1">
    <source>
        <dbReference type="Pfam" id="PF13358"/>
    </source>
</evidence>
<proteinExistence type="predicted"/>
<dbReference type="Gene3D" id="3.30.420.10">
    <property type="entry name" value="Ribonuclease H-like superfamily/Ribonuclease H"/>
    <property type="match status" value="1"/>
</dbReference>
<name>A0A8X6VH06_TRICX</name>
<evidence type="ECO:0000313" key="2">
    <source>
        <dbReference type="EMBL" id="GFY12394.1"/>
    </source>
</evidence>
<evidence type="ECO:0000313" key="3">
    <source>
        <dbReference type="Proteomes" id="UP000887159"/>
    </source>
</evidence>
<dbReference type="InterPro" id="IPR052338">
    <property type="entry name" value="Transposase_5"/>
</dbReference>
<dbReference type="InterPro" id="IPR036397">
    <property type="entry name" value="RNaseH_sf"/>
</dbReference>
<protein>
    <submittedName>
        <fullName evidence="2">Transposable element Tcb1 transposase</fullName>
    </submittedName>
</protein>
<sequence length="222" mass="25223">MNLALQSGSRMDASGFGERFFSDCTVPTVKFGCGSIMVWGCFSWFGLGPLVPVIGNMNSEMYVDILENAPLPTLWKYFGEGPFLFHQDNCSIHTSRLAQAWFDEMGVLKLDWPSQSPDLNPIQHLWDEIERRLCSQPNRPSSLQVLTSTVMDAWKAVPMVTYQKLVESLPKYVQAVIHAKGGPTSYYYVPQDALNPDQWVSGYFWPDSVLRRLYKSSTDYNN</sequence>
<keyword evidence="3" id="KW-1185">Reference proteome</keyword>
<feature type="domain" description="Tc1-like transposase DDE" evidence="1">
    <location>
        <begin position="58"/>
        <end position="135"/>
    </location>
</feature>
<dbReference type="PANTHER" id="PTHR23022">
    <property type="entry name" value="TRANSPOSABLE ELEMENT-RELATED"/>
    <property type="match status" value="1"/>
</dbReference>
<dbReference type="AlphaFoldDB" id="A0A8X6VH06"/>
<dbReference type="GO" id="GO:0003676">
    <property type="term" value="F:nucleic acid binding"/>
    <property type="evidence" value="ECO:0007669"/>
    <property type="project" value="InterPro"/>
</dbReference>
<dbReference type="PANTHER" id="PTHR23022:SF134">
    <property type="entry name" value="TRANSPOSABLE ELEMENT TC1 TRANSPOSASE"/>
    <property type="match status" value="1"/>
</dbReference>
<dbReference type="EMBL" id="BMAU01021313">
    <property type="protein sequence ID" value="GFY12394.1"/>
    <property type="molecule type" value="Genomic_DNA"/>
</dbReference>
<accession>A0A8X6VH06</accession>